<feature type="compositionally biased region" description="Basic and acidic residues" evidence="1">
    <location>
        <begin position="68"/>
        <end position="79"/>
    </location>
</feature>
<organism evidence="2 3">
    <name type="scientific">Noviluteimonas gilva</name>
    <dbReference type="NCBI Taxonomy" id="2682097"/>
    <lineage>
        <taxon>Bacteria</taxon>
        <taxon>Pseudomonadati</taxon>
        <taxon>Pseudomonadota</taxon>
        <taxon>Gammaproteobacteria</taxon>
        <taxon>Lysobacterales</taxon>
        <taxon>Lysobacteraceae</taxon>
        <taxon>Noviluteimonas</taxon>
    </lineage>
</organism>
<accession>A0A7C9I5T2</accession>
<feature type="region of interest" description="Disordered" evidence="1">
    <location>
        <begin position="68"/>
        <end position="102"/>
    </location>
</feature>
<dbReference type="Proteomes" id="UP000479692">
    <property type="component" value="Unassembled WGS sequence"/>
</dbReference>
<dbReference type="RefSeq" id="WP_156641885.1">
    <property type="nucleotide sequence ID" value="NZ_WOXT01000002.1"/>
</dbReference>
<keyword evidence="3" id="KW-1185">Reference proteome</keyword>
<protein>
    <submittedName>
        <fullName evidence="2">Uncharacterized protein</fullName>
    </submittedName>
</protein>
<sequence length="165" mass="19219">MAHENPRTPITSGSSEDERELRRWERVFAWALRQERHELAGYVASLANQLLAHRRLARLQRRLERALKAQQSRMHEREAGLTSAVAGHRAARQKGARVKLANDPKQAAKVEVKRLWSDWQRGTTTHRSGAAFARYAVERTAIESPDTVTRWVREWQKERKGRRHD</sequence>
<comment type="caution">
    <text evidence="2">The sequence shown here is derived from an EMBL/GenBank/DDBJ whole genome shotgun (WGS) entry which is preliminary data.</text>
</comment>
<reference evidence="2 3" key="1">
    <citation type="submission" date="2019-12" db="EMBL/GenBank/DDBJ databases">
        <authorList>
            <person name="Xu J."/>
        </authorList>
    </citation>
    <scope>NUCLEOTIDE SEQUENCE [LARGE SCALE GENOMIC DNA]</scope>
    <source>
        <strain evidence="2 3">HX-5-24</strain>
    </source>
</reference>
<evidence type="ECO:0000256" key="1">
    <source>
        <dbReference type="SAM" id="MobiDB-lite"/>
    </source>
</evidence>
<gene>
    <name evidence="2" type="ORF">GN331_10260</name>
</gene>
<evidence type="ECO:0000313" key="2">
    <source>
        <dbReference type="EMBL" id="MUV14589.1"/>
    </source>
</evidence>
<evidence type="ECO:0000313" key="3">
    <source>
        <dbReference type="Proteomes" id="UP000479692"/>
    </source>
</evidence>
<name>A0A7C9I5T2_9GAMM</name>
<proteinExistence type="predicted"/>
<dbReference type="EMBL" id="WOXT01000002">
    <property type="protein sequence ID" value="MUV14589.1"/>
    <property type="molecule type" value="Genomic_DNA"/>
</dbReference>
<dbReference type="AlphaFoldDB" id="A0A7C9I5T2"/>